<proteinExistence type="predicted"/>
<organism evidence="2 3">
    <name type="scientific">Spiribacter salilacus</name>
    <dbReference type="NCBI Taxonomy" id="2664894"/>
    <lineage>
        <taxon>Bacteria</taxon>
        <taxon>Pseudomonadati</taxon>
        <taxon>Pseudomonadota</taxon>
        <taxon>Gammaproteobacteria</taxon>
        <taxon>Chromatiales</taxon>
        <taxon>Ectothiorhodospiraceae</taxon>
        <taxon>Spiribacter</taxon>
    </lineage>
</organism>
<reference evidence="2 3" key="1">
    <citation type="submission" date="2019-11" db="EMBL/GenBank/DDBJ databases">
        <authorList>
            <person name="Zhang X.Y."/>
        </authorList>
    </citation>
    <scope>NUCLEOTIDE SEQUENCE [LARGE SCALE GENOMIC DNA]</scope>
    <source>
        <strain evidence="2 3">C176</strain>
    </source>
</reference>
<dbReference type="RefSeq" id="WP_153718427.1">
    <property type="nucleotide sequence ID" value="NZ_WJPP01000001.1"/>
</dbReference>
<dbReference type="InterPro" id="IPR013974">
    <property type="entry name" value="SAF"/>
</dbReference>
<dbReference type="EMBL" id="WJPP01000001">
    <property type="protein sequence ID" value="MRH77373.1"/>
    <property type="molecule type" value="Genomic_DNA"/>
</dbReference>
<dbReference type="SMART" id="SM00858">
    <property type="entry name" value="SAF"/>
    <property type="match status" value="1"/>
</dbReference>
<evidence type="ECO:0000313" key="2">
    <source>
        <dbReference type="EMBL" id="MRH77373.1"/>
    </source>
</evidence>
<sequence>MRPLQRGALLLAGAVATGIGGAYLTEQKIEQHLTAAEAALQGDYEKRQVLVAAGDLAPGERVGNDTIAVRAVPATYLHSGAYSSNQWSSVAGSEISGPMRAGETLLPAHIRRNDERRLAARLHSGERAITLPVSSSSSVTELIEPMDSVDLMLTLRDGDTPMTIPLLAEVTILAIGNRLAGVPDDGFGQRSQHITVAVNPLSAARLTHALTLGDIHLALRAPGDAQTPPAFLIDESSIIGDSAENPVGNEIEVIIGGTL</sequence>
<comment type="caution">
    <text evidence="2">The sequence shown here is derived from an EMBL/GenBank/DDBJ whole genome shotgun (WGS) entry which is preliminary data.</text>
</comment>
<dbReference type="Pfam" id="PF08666">
    <property type="entry name" value="SAF"/>
    <property type="match status" value="1"/>
</dbReference>
<dbReference type="InterPro" id="IPR017592">
    <property type="entry name" value="Pilus_assmbl_Flp-typ_CpaB"/>
</dbReference>
<dbReference type="AlphaFoldDB" id="A0A6N7QPS2"/>
<dbReference type="CDD" id="cd11614">
    <property type="entry name" value="SAF_CpaB_FlgA_like"/>
    <property type="match status" value="1"/>
</dbReference>
<dbReference type="NCBIfam" id="TIGR03177">
    <property type="entry name" value="pilus_cpaB"/>
    <property type="match status" value="1"/>
</dbReference>
<dbReference type="InterPro" id="IPR031571">
    <property type="entry name" value="RcpC_dom"/>
</dbReference>
<gene>
    <name evidence="2" type="primary">cpaB</name>
    <name evidence="2" type="ORF">GH984_01430</name>
</gene>
<dbReference type="Pfam" id="PF16976">
    <property type="entry name" value="RcpC"/>
    <property type="match status" value="1"/>
</dbReference>
<name>A0A6N7QPS2_9GAMM</name>
<feature type="domain" description="SAF" evidence="1">
    <location>
        <begin position="47"/>
        <end position="111"/>
    </location>
</feature>
<keyword evidence="3" id="KW-1185">Reference proteome</keyword>
<evidence type="ECO:0000313" key="3">
    <source>
        <dbReference type="Proteomes" id="UP000433788"/>
    </source>
</evidence>
<dbReference type="Proteomes" id="UP000433788">
    <property type="component" value="Unassembled WGS sequence"/>
</dbReference>
<accession>A0A6N7QPS2</accession>
<protein>
    <submittedName>
        <fullName evidence="2">Flp pilus assembly protein CpaB</fullName>
    </submittedName>
</protein>
<evidence type="ECO:0000259" key="1">
    <source>
        <dbReference type="SMART" id="SM00858"/>
    </source>
</evidence>